<dbReference type="Proteomes" id="UP000317646">
    <property type="component" value="Unassembled WGS sequence"/>
</dbReference>
<dbReference type="EMBL" id="RCYZ01000002">
    <property type="protein sequence ID" value="TPG67382.1"/>
    <property type="molecule type" value="Genomic_DNA"/>
</dbReference>
<gene>
    <name evidence="2" type="ORF">EAH73_06565</name>
</gene>
<comment type="caution">
    <text evidence="2">The sequence shown here is derived from an EMBL/GenBank/DDBJ whole genome shotgun (WGS) entry which is preliminary data.</text>
</comment>
<keyword evidence="3" id="KW-1185">Reference proteome</keyword>
<sequence length="82" mass="8178">MGKSLGKGRAGRAAGFSPAARHSLRRARCPGGPGRVLGPQGNARAARAVGVPWGPGRVLRCRRKAGGPALGKLGISNRGAGA</sequence>
<evidence type="ECO:0000313" key="2">
    <source>
        <dbReference type="EMBL" id="TPG67382.1"/>
    </source>
</evidence>
<evidence type="ECO:0000256" key="1">
    <source>
        <dbReference type="SAM" id="MobiDB-lite"/>
    </source>
</evidence>
<proteinExistence type="predicted"/>
<protein>
    <submittedName>
        <fullName evidence="2">Uncharacterized protein</fullName>
    </submittedName>
</protein>
<feature type="region of interest" description="Disordered" evidence="1">
    <location>
        <begin position="1"/>
        <end position="43"/>
    </location>
</feature>
<dbReference type="AlphaFoldDB" id="A0A502H125"/>
<evidence type="ECO:0000313" key="3">
    <source>
        <dbReference type="Proteomes" id="UP000317646"/>
    </source>
</evidence>
<reference evidence="2 3" key="1">
    <citation type="journal article" date="2019" name="Environ. Microbiol.">
        <title>Species interactions and distinct microbial communities in high Arctic permafrost affected cryosols are associated with the CH4 and CO2 gas fluxes.</title>
        <authorList>
            <person name="Altshuler I."/>
            <person name="Hamel J."/>
            <person name="Turney S."/>
            <person name="Magnuson E."/>
            <person name="Levesque R."/>
            <person name="Greer C."/>
            <person name="Whyte L.G."/>
        </authorList>
    </citation>
    <scope>NUCLEOTIDE SEQUENCE [LARGE SCALE GENOMIC DNA]</scope>
    <source>
        <strain evidence="2 3">S9.2P</strain>
    </source>
</reference>
<accession>A0A502H125</accession>
<organism evidence="2 3">
    <name type="scientific">Hymenobacter nivis</name>
    <dbReference type="NCBI Taxonomy" id="1850093"/>
    <lineage>
        <taxon>Bacteria</taxon>
        <taxon>Pseudomonadati</taxon>
        <taxon>Bacteroidota</taxon>
        <taxon>Cytophagia</taxon>
        <taxon>Cytophagales</taxon>
        <taxon>Hymenobacteraceae</taxon>
        <taxon>Hymenobacter</taxon>
    </lineage>
</organism>
<name>A0A502H125_9BACT</name>